<dbReference type="AlphaFoldDB" id="A0A8C7LVH1"/>
<dbReference type="GeneTree" id="ENSGT00990000213295"/>
<keyword evidence="2" id="KW-1185">Reference proteome</keyword>
<reference evidence="1" key="3">
    <citation type="submission" date="2025-09" db="UniProtKB">
        <authorList>
            <consortium name="Ensembl"/>
        </authorList>
    </citation>
    <scope>IDENTIFICATION</scope>
</reference>
<evidence type="ECO:0000313" key="2">
    <source>
        <dbReference type="Proteomes" id="UP000694395"/>
    </source>
</evidence>
<name>A0A8C7LVH1_ONCMY</name>
<organism evidence="1 2">
    <name type="scientific">Oncorhynchus mykiss</name>
    <name type="common">Rainbow trout</name>
    <name type="synonym">Salmo gairdneri</name>
    <dbReference type="NCBI Taxonomy" id="8022"/>
    <lineage>
        <taxon>Eukaryota</taxon>
        <taxon>Metazoa</taxon>
        <taxon>Chordata</taxon>
        <taxon>Craniata</taxon>
        <taxon>Vertebrata</taxon>
        <taxon>Euteleostomi</taxon>
        <taxon>Actinopterygii</taxon>
        <taxon>Neopterygii</taxon>
        <taxon>Teleostei</taxon>
        <taxon>Protacanthopterygii</taxon>
        <taxon>Salmoniformes</taxon>
        <taxon>Salmonidae</taxon>
        <taxon>Salmoninae</taxon>
        <taxon>Oncorhynchus</taxon>
    </lineage>
</organism>
<reference evidence="1" key="2">
    <citation type="submission" date="2025-08" db="UniProtKB">
        <authorList>
            <consortium name="Ensembl"/>
        </authorList>
    </citation>
    <scope>IDENTIFICATION</scope>
</reference>
<dbReference type="Ensembl" id="ENSOMYT00000004959.2">
    <property type="protein sequence ID" value="ENSOMYP00000004422.1"/>
    <property type="gene ID" value="ENSOMYG00000002324.2"/>
</dbReference>
<sequence>MAYPHTSEFKQSKLNVLVTKLHGFLAHAPEEDDTLVTESPEGENCNKCTFNSVGIVVLSGHYCLLILIHRYNDQGLCGATLNRPNLP</sequence>
<accession>A0A8C7LVH1</accession>
<evidence type="ECO:0000313" key="1">
    <source>
        <dbReference type="Ensembl" id="ENSOMYP00000004422.1"/>
    </source>
</evidence>
<proteinExistence type="predicted"/>
<dbReference type="Proteomes" id="UP000694395">
    <property type="component" value="Chromosome 10"/>
</dbReference>
<protein>
    <submittedName>
        <fullName evidence="1">Uncharacterized protein</fullName>
    </submittedName>
</protein>
<reference evidence="1" key="1">
    <citation type="submission" date="2020-07" db="EMBL/GenBank/DDBJ databases">
        <title>A long reads based de novo assembly of the rainbow trout Arlee double haploid line genome.</title>
        <authorList>
            <person name="Gao G."/>
            <person name="Palti Y."/>
        </authorList>
    </citation>
    <scope>NUCLEOTIDE SEQUENCE [LARGE SCALE GENOMIC DNA]</scope>
</reference>